<dbReference type="AlphaFoldDB" id="A0A0C6FRC1"/>
<dbReference type="PANTHER" id="PTHR43722:SF1">
    <property type="entry name" value="PROLINE IMINOPEPTIDASE"/>
    <property type="match status" value="1"/>
</dbReference>
<evidence type="ECO:0000256" key="8">
    <source>
        <dbReference type="ARBA" id="ARBA00022670"/>
    </source>
</evidence>
<evidence type="ECO:0000256" key="3">
    <source>
        <dbReference type="ARBA" id="ARBA00010088"/>
    </source>
</evidence>
<keyword evidence="9 10" id="KW-0378">Hydrolase</keyword>
<keyword evidence="7" id="KW-0963">Cytoplasm</keyword>
<dbReference type="NCBIfam" id="TIGR01249">
    <property type="entry name" value="pro_imino_pep_1"/>
    <property type="match status" value="1"/>
</dbReference>
<evidence type="ECO:0000313" key="13">
    <source>
        <dbReference type="EMBL" id="BAQ47924.1"/>
    </source>
</evidence>
<evidence type="ECO:0000256" key="7">
    <source>
        <dbReference type="ARBA" id="ARBA00022490"/>
    </source>
</evidence>
<evidence type="ECO:0000256" key="2">
    <source>
        <dbReference type="ARBA" id="ARBA00004496"/>
    </source>
</evidence>
<dbReference type="PRINTS" id="PR00111">
    <property type="entry name" value="ABHYDROLASE"/>
</dbReference>
<dbReference type="PRINTS" id="PR00793">
    <property type="entry name" value="PROAMNOPTASE"/>
</dbReference>
<comment type="catalytic activity">
    <reaction evidence="1 10">
        <text>Release of N-terminal proline from a peptide.</text>
        <dbReference type="EC" id="3.4.11.5"/>
    </reaction>
</comment>
<evidence type="ECO:0000256" key="11">
    <source>
        <dbReference type="SAM" id="MobiDB-lite"/>
    </source>
</evidence>
<protein>
    <recommendedName>
        <fullName evidence="5 10">Proline iminopeptidase</fullName>
        <ecNumber evidence="4 10">3.4.11.5</ecNumber>
    </recommendedName>
</protein>
<keyword evidence="8 10" id="KW-0645">Protease</keyword>
<feature type="compositionally biased region" description="Low complexity" evidence="11">
    <location>
        <begin position="213"/>
        <end position="226"/>
    </location>
</feature>
<feature type="compositionally biased region" description="Low complexity" evidence="11">
    <location>
        <begin position="273"/>
        <end position="282"/>
    </location>
</feature>
<evidence type="ECO:0000256" key="6">
    <source>
        <dbReference type="ARBA" id="ARBA00022438"/>
    </source>
</evidence>
<dbReference type="Pfam" id="PF00561">
    <property type="entry name" value="Abhydrolase_1"/>
    <property type="match status" value="1"/>
</dbReference>
<accession>A0A0C6FRC1</accession>
<dbReference type="Gene3D" id="3.40.50.1820">
    <property type="entry name" value="alpha/beta hydrolase"/>
    <property type="match status" value="1"/>
</dbReference>
<organism evidence="13 14">
    <name type="scientific">Methylobacterium aquaticum</name>
    <dbReference type="NCBI Taxonomy" id="270351"/>
    <lineage>
        <taxon>Bacteria</taxon>
        <taxon>Pseudomonadati</taxon>
        <taxon>Pseudomonadota</taxon>
        <taxon>Alphaproteobacteria</taxon>
        <taxon>Hyphomicrobiales</taxon>
        <taxon>Methylobacteriaceae</taxon>
        <taxon>Methylobacterium</taxon>
    </lineage>
</organism>
<dbReference type="STRING" id="270351.Maq22A_c25080"/>
<keyword evidence="6 10" id="KW-0031">Aminopeptidase</keyword>
<comment type="similarity">
    <text evidence="3 10">Belongs to the peptidase S33 family.</text>
</comment>
<evidence type="ECO:0000256" key="10">
    <source>
        <dbReference type="RuleBase" id="RU003421"/>
    </source>
</evidence>
<dbReference type="GO" id="GO:0006508">
    <property type="term" value="P:proteolysis"/>
    <property type="evidence" value="ECO:0007669"/>
    <property type="project" value="UniProtKB-KW"/>
</dbReference>
<feature type="region of interest" description="Disordered" evidence="11">
    <location>
        <begin position="136"/>
        <end position="160"/>
    </location>
</feature>
<reference evidence="13 14" key="1">
    <citation type="journal article" date="2015" name="Genome Announc.">
        <title>Complete Genome Sequence of Methylobacterium aquaticum Strain 22A, Isolated from Racomitrium japonicum Moss.</title>
        <authorList>
            <person name="Tani A."/>
            <person name="Ogura Y."/>
            <person name="Hayashi T."/>
            <person name="Kimbara K."/>
        </authorList>
    </citation>
    <scope>NUCLEOTIDE SEQUENCE [LARGE SCALE GENOMIC DNA]</scope>
    <source>
        <strain evidence="13 14">MA-22A</strain>
    </source>
</reference>
<dbReference type="PANTHER" id="PTHR43722">
    <property type="entry name" value="PROLINE IMINOPEPTIDASE"/>
    <property type="match status" value="1"/>
</dbReference>
<dbReference type="Proteomes" id="UP000061432">
    <property type="component" value="Chromosome"/>
</dbReference>
<dbReference type="GO" id="GO:0005737">
    <property type="term" value="C:cytoplasm"/>
    <property type="evidence" value="ECO:0007669"/>
    <property type="project" value="UniProtKB-SubCell"/>
</dbReference>
<evidence type="ECO:0000256" key="5">
    <source>
        <dbReference type="ARBA" id="ARBA00021843"/>
    </source>
</evidence>
<dbReference type="SUPFAM" id="SSF53474">
    <property type="entry name" value="alpha/beta-Hydrolases"/>
    <property type="match status" value="1"/>
</dbReference>
<reference evidence="14" key="2">
    <citation type="submission" date="2015-01" db="EMBL/GenBank/DDBJ databases">
        <title>Complete genome sequence of Methylobacterium aquaticum strain 22A.</title>
        <authorList>
            <person name="Tani A."/>
            <person name="Ogura Y."/>
            <person name="Hayashi T."/>
        </authorList>
    </citation>
    <scope>NUCLEOTIDE SEQUENCE [LARGE SCALE GENOMIC DNA]</scope>
    <source>
        <strain evidence="14">MA-22A</strain>
    </source>
</reference>
<proteinExistence type="inferred from homology"/>
<gene>
    <name evidence="13" type="primary">mhpC</name>
    <name evidence="13" type="ORF">Maq22A_c25080</name>
</gene>
<dbReference type="PATRIC" id="fig|270351.10.peg.4823"/>
<dbReference type="GO" id="GO:0004177">
    <property type="term" value="F:aminopeptidase activity"/>
    <property type="evidence" value="ECO:0007669"/>
    <property type="project" value="UniProtKB-KW"/>
</dbReference>
<evidence type="ECO:0000256" key="4">
    <source>
        <dbReference type="ARBA" id="ARBA00012568"/>
    </source>
</evidence>
<dbReference type="InterPro" id="IPR029058">
    <property type="entry name" value="AB_hydrolase_fold"/>
</dbReference>
<evidence type="ECO:0000313" key="14">
    <source>
        <dbReference type="Proteomes" id="UP000061432"/>
    </source>
</evidence>
<evidence type="ECO:0000256" key="9">
    <source>
        <dbReference type="ARBA" id="ARBA00022801"/>
    </source>
</evidence>
<dbReference type="EMBL" id="AP014704">
    <property type="protein sequence ID" value="BAQ47924.1"/>
    <property type="molecule type" value="Genomic_DNA"/>
</dbReference>
<dbReference type="KEGG" id="maqu:Maq22A_c25080"/>
<name>A0A0C6FRC1_9HYPH</name>
<evidence type="ECO:0000256" key="1">
    <source>
        <dbReference type="ARBA" id="ARBA00001585"/>
    </source>
</evidence>
<feature type="compositionally biased region" description="Basic and acidic residues" evidence="11">
    <location>
        <begin position="234"/>
        <end position="253"/>
    </location>
</feature>
<dbReference type="InterPro" id="IPR000073">
    <property type="entry name" value="AB_hydrolase_1"/>
</dbReference>
<feature type="region of interest" description="Disordered" evidence="11">
    <location>
        <begin position="1"/>
        <end position="106"/>
    </location>
</feature>
<comment type="subcellular location">
    <subcellularLocation>
        <location evidence="2">Cytoplasm</location>
    </subcellularLocation>
</comment>
<dbReference type="EC" id="3.4.11.5" evidence="4 10"/>
<feature type="domain" description="AB hydrolase-1" evidence="12">
    <location>
        <begin position="357"/>
        <end position="616"/>
    </location>
</feature>
<feature type="compositionally biased region" description="Basic and acidic residues" evidence="11">
    <location>
        <begin position="19"/>
        <end position="42"/>
    </location>
</feature>
<evidence type="ECO:0000259" key="12">
    <source>
        <dbReference type="Pfam" id="PF00561"/>
    </source>
</evidence>
<dbReference type="InterPro" id="IPR005944">
    <property type="entry name" value="Pro_iminopeptidase"/>
</dbReference>
<dbReference type="InterPro" id="IPR002410">
    <property type="entry name" value="Peptidase_S33"/>
</dbReference>
<feature type="compositionally biased region" description="Basic residues" evidence="11">
    <location>
        <begin position="261"/>
        <end position="272"/>
    </location>
</feature>
<feature type="compositionally biased region" description="Basic and acidic residues" evidence="11">
    <location>
        <begin position="89"/>
        <end position="98"/>
    </location>
</feature>
<sequence>MFAGCASSRSRSHHCPSPRTRDARTARSRDRAPRFGARDGRRPLHRRGAEPAQPALSLPAAFRRPGEGAGGHGPVAARQVPRRRTLVRRGADHASRHERTLRRAPARRALRLARRLLSGRRARPVEARPRRFPALERGAGRLQRRPPLRLHGPGAVRGAVHLPPLRRHGHRAARQRALGRDDRAALLGQAHAGQGRAPRPAADRGLRQHLRLRGLAPGQAPPGGARRVARGCRRPSDREGQAPRGRDPRRADRGGGGGRLHLARLRPHRRQPGRLPARLPGLRPGGAGLHGEGVPRGGAAAGAVGTLDVLLRDVPAGVKAGNPCQMSDLLDHGLLPVAGGARIYWETSGAPDGIPALFLHGGPGSGLGSGGYRRHFDQERYRLVGIDQRGCGRSRPLVTADLGGLSGNTTTALIADIEAVRAHLDIERWLVSGISWGTTLALAYAQRHPDRVSSLVLAAVTTTSRDEVAWINEGVGRIFPEAWQAFAEASGRRGSERIVEAYARRLAGDDASDRRRAARDWLAWEAAHVSLDAPPPGRPDDPDRDAVFATLVTHYWANDGFLRDSDAISARMDRLRAIPGVLIHGRRDVSGPAITAWQLHRLWPGSRLCIVEGEGHGGPGINAWIRGSTDTLTGAG</sequence>
<feature type="region of interest" description="Disordered" evidence="11">
    <location>
        <begin position="212"/>
        <end position="285"/>
    </location>
</feature>